<evidence type="ECO:0000313" key="2">
    <source>
        <dbReference type="WBParaSite" id="ALUE_0002057101-mRNA-1"/>
    </source>
</evidence>
<evidence type="ECO:0000313" key="1">
    <source>
        <dbReference type="Proteomes" id="UP000036681"/>
    </source>
</evidence>
<dbReference type="Proteomes" id="UP000036681">
    <property type="component" value="Unplaced"/>
</dbReference>
<dbReference type="GO" id="GO:0016491">
    <property type="term" value="F:oxidoreductase activity"/>
    <property type="evidence" value="ECO:0007669"/>
    <property type="project" value="InterPro"/>
</dbReference>
<organism evidence="1 2">
    <name type="scientific">Ascaris lumbricoides</name>
    <name type="common">Giant roundworm</name>
    <dbReference type="NCBI Taxonomy" id="6252"/>
    <lineage>
        <taxon>Eukaryota</taxon>
        <taxon>Metazoa</taxon>
        <taxon>Ecdysozoa</taxon>
        <taxon>Nematoda</taxon>
        <taxon>Chromadorea</taxon>
        <taxon>Rhabditida</taxon>
        <taxon>Spirurina</taxon>
        <taxon>Ascaridomorpha</taxon>
        <taxon>Ascaridoidea</taxon>
        <taxon>Ascarididae</taxon>
        <taxon>Ascaris</taxon>
    </lineage>
</organism>
<sequence length="108" mass="12176">MLRASEVVLRRSSQILLNAARCQATASIPAPEEVRANQPIYTKLFINNEWRNSMSGKTFTTYDPSTCNKIAEIQEADKADVDIAVKVRTTYTNKYLNGLFNAFSTILR</sequence>
<dbReference type="Gene3D" id="3.40.605.10">
    <property type="entry name" value="Aldehyde Dehydrogenase, Chain A, domain 1"/>
    <property type="match status" value="1"/>
</dbReference>
<dbReference type="AlphaFoldDB" id="A0A0M3IP93"/>
<protein>
    <submittedName>
        <fullName evidence="2">Succinate-semialdehyde dehydrogenase, mitochondrial</fullName>
    </submittedName>
</protein>
<dbReference type="InterPro" id="IPR016161">
    <property type="entry name" value="Ald_DH/histidinol_DH"/>
</dbReference>
<name>A0A0M3IP93_ASCLU</name>
<keyword evidence="1" id="KW-1185">Reference proteome</keyword>
<dbReference type="WBParaSite" id="ALUE_0002057101-mRNA-1">
    <property type="protein sequence ID" value="ALUE_0002057101-mRNA-1"/>
    <property type="gene ID" value="ALUE_0002057101"/>
</dbReference>
<accession>A0A0M3IP93</accession>
<proteinExistence type="predicted"/>
<dbReference type="SUPFAM" id="SSF53720">
    <property type="entry name" value="ALDH-like"/>
    <property type="match status" value="1"/>
</dbReference>
<reference evidence="2" key="1">
    <citation type="submission" date="2017-02" db="UniProtKB">
        <authorList>
            <consortium name="WormBaseParasite"/>
        </authorList>
    </citation>
    <scope>IDENTIFICATION</scope>
</reference>
<dbReference type="InterPro" id="IPR016162">
    <property type="entry name" value="Ald_DH_N"/>
</dbReference>